<dbReference type="Gene3D" id="1.25.40.20">
    <property type="entry name" value="Ankyrin repeat-containing domain"/>
    <property type="match status" value="1"/>
</dbReference>
<feature type="compositionally biased region" description="Polar residues" evidence="4">
    <location>
        <begin position="10"/>
        <end position="19"/>
    </location>
</feature>
<dbReference type="Proteomes" id="UP000039865">
    <property type="component" value="Unassembled WGS sequence"/>
</dbReference>
<dbReference type="AlphaFoldDB" id="A0A078ASY6"/>
<reference evidence="6 7" key="1">
    <citation type="submission" date="2014-06" db="EMBL/GenBank/DDBJ databases">
        <authorList>
            <person name="Swart Estienne"/>
        </authorList>
    </citation>
    <scope>NUCLEOTIDE SEQUENCE [LARGE SCALE GENOMIC DNA]</scope>
    <source>
        <strain evidence="6 7">130c</strain>
    </source>
</reference>
<proteinExistence type="predicted"/>
<dbReference type="Pfam" id="PF12796">
    <property type="entry name" value="Ank_2"/>
    <property type="match status" value="2"/>
</dbReference>
<name>A0A078ASY6_STYLE</name>
<feature type="transmembrane region" description="Helical" evidence="5">
    <location>
        <begin position="506"/>
        <end position="525"/>
    </location>
</feature>
<feature type="region of interest" description="Disordered" evidence="4">
    <location>
        <begin position="300"/>
        <end position="319"/>
    </location>
</feature>
<keyword evidence="1" id="KW-0677">Repeat</keyword>
<dbReference type="OrthoDB" id="539213at2759"/>
<dbReference type="InterPro" id="IPR002110">
    <property type="entry name" value="Ankyrin_rpt"/>
</dbReference>
<keyword evidence="5" id="KW-1133">Transmembrane helix</keyword>
<gene>
    <name evidence="6" type="primary">Contig10041.g10729</name>
    <name evidence="6" type="ORF">STYLEM_14660</name>
</gene>
<dbReference type="InParanoid" id="A0A078ASY6"/>
<dbReference type="PANTHER" id="PTHR24198">
    <property type="entry name" value="ANKYRIN REPEAT AND PROTEIN KINASE DOMAIN-CONTAINING PROTEIN"/>
    <property type="match status" value="1"/>
</dbReference>
<feature type="transmembrane region" description="Helical" evidence="5">
    <location>
        <begin position="427"/>
        <end position="446"/>
    </location>
</feature>
<feature type="region of interest" description="Disordered" evidence="4">
    <location>
        <begin position="98"/>
        <end position="128"/>
    </location>
</feature>
<evidence type="ECO:0000256" key="5">
    <source>
        <dbReference type="SAM" id="Phobius"/>
    </source>
</evidence>
<dbReference type="PROSITE" id="PS50088">
    <property type="entry name" value="ANK_REPEAT"/>
    <property type="match status" value="2"/>
</dbReference>
<feature type="repeat" description="ANK" evidence="3">
    <location>
        <begin position="269"/>
        <end position="289"/>
    </location>
</feature>
<dbReference type="EMBL" id="CCKQ01013871">
    <property type="protein sequence ID" value="CDW85580.1"/>
    <property type="molecule type" value="Genomic_DNA"/>
</dbReference>
<evidence type="ECO:0000256" key="1">
    <source>
        <dbReference type="ARBA" id="ARBA00022737"/>
    </source>
</evidence>
<evidence type="ECO:0000313" key="7">
    <source>
        <dbReference type="Proteomes" id="UP000039865"/>
    </source>
</evidence>
<feature type="region of interest" description="Disordered" evidence="4">
    <location>
        <begin position="1"/>
        <end position="37"/>
    </location>
</feature>
<feature type="compositionally biased region" description="Acidic residues" evidence="4">
    <location>
        <begin position="104"/>
        <end position="128"/>
    </location>
</feature>
<dbReference type="PROSITE" id="PS50297">
    <property type="entry name" value="ANK_REP_REGION"/>
    <property type="match status" value="1"/>
</dbReference>
<keyword evidence="5" id="KW-0472">Membrane</keyword>
<evidence type="ECO:0000313" key="6">
    <source>
        <dbReference type="EMBL" id="CDW85580.1"/>
    </source>
</evidence>
<keyword evidence="2 3" id="KW-0040">ANK repeat</keyword>
<evidence type="ECO:0000256" key="3">
    <source>
        <dbReference type="PROSITE-ProRule" id="PRU00023"/>
    </source>
</evidence>
<keyword evidence="5" id="KW-0812">Transmembrane</keyword>
<feature type="repeat" description="ANK" evidence="3">
    <location>
        <begin position="338"/>
        <end position="370"/>
    </location>
</feature>
<sequence>MDDVDEPEMTNRTQKLPQTTDDDIQEEEADTQVKRQKSIEIVENYQLQFVKQNMKKLNLNEIGLHSQALAAQNVKQFDVIQEQQNQIHDAHQIFQRKKSKKVIEEEESDEESKSSDEDDINERDDVNDEGEKIVNYKQRILDGSFLPSMLLLQKKIIKADDVIDPNQGLKLLHFACYFGKIKPIKSLVEIYKTDINTIDYRGQTPLHVATVSGELAPVLYICSQSESIKDAKDNALMTPLMNTVSSNHEASFVYLHFKENCDLKNVDLNGQTLLHLAARQNSINIARLLKHIYQDQIKEDSNLDMNPGGDKSPISTRSNQSSVLDNTLYFDINRTNNQGQTPIFLTVHTRSYDMLKFLMQNRCNITLKDQRGDSIKDYIYRYMLKEQQLLDTYLKYENRLLIESIFSNEISIKENIESLINNFRCSLIMIFHMTLLILFINILVVYKSGSGFIEKKNLNRDRDSNLVGQLLFLMEQHQFHKIDELSKRQKHSRFFARCIGEDNCRAYYTFLLLNLFLICLYMMMLTNSFIPSCESISFLLQCIESLYRVYEYSKILFLHTIIILQIQAQMAEDFLFLTVAISRQMTLMELNNVWNYKHCFQVKTQMDDDSGKNYFMHKSYSLFKLTKNLVLFMFGKNIFGNGKSRSGAKKIKNDLGQSYVDLHTTQRSDRF</sequence>
<evidence type="ECO:0000256" key="4">
    <source>
        <dbReference type="SAM" id="MobiDB-lite"/>
    </source>
</evidence>
<dbReference type="SUPFAM" id="SSF48403">
    <property type="entry name" value="Ankyrin repeat"/>
    <property type="match status" value="1"/>
</dbReference>
<feature type="compositionally biased region" description="Acidic residues" evidence="4">
    <location>
        <begin position="20"/>
        <end position="30"/>
    </location>
</feature>
<accession>A0A078ASY6</accession>
<evidence type="ECO:0000256" key="2">
    <source>
        <dbReference type="ARBA" id="ARBA00023043"/>
    </source>
</evidence>
<dbReference type="InterPro" id="IPR036770">
    <property type="entry name" value="Ankyrin_rpt-contain_sf"/>
</dbReference>
<organism evidence="6 7">
    <name type="scientific">Stylonychia lemnae</name>
    <name type="common">Ciliate</name>
    <dbReference type="NCBI Taxonomy" id="5949"/>
    <lineage>
        <taxon>Eukaryota</taxon>
        <taxon>Sar</taxon>
        <taxon>Alveolata</taxon>
        <taxon>Ciliophora</taxon>
        <taxon>Intramacronucleata</taxon>
        <taxon>Spirotrichea</taxon>
        <taxon>Stichotrichia</taxon>
        <taxon>Sporadotrichida</taxon>
        <taxon>Oxytrichidae</taxon>
        <taxon>Stylonychinae</taxon>
        <taxon>Stylonychia</taxon>
    </lineage>
</organism>
<keyword evidence="7" id="KW-1185">Reference proteome</keyword>
<protein>
    <submittedName>
        <fullName evidence="6">Ankyrin repeat protein</fullName>
    </submittedName>
</protein>
<dbReference type="PANTHER" id="PTHR24198:SF165">
    <property type="entry name" value="ANKYRIN REPEAT-CONTAINING PROTEIN-RELATED"/>
    <property type="match status" value="1"/>
</dbReference>
<dbReference type="SMART" id="SM00248">
    <property type="entry name" value="ANK"/>
    <property type="match status" value="4"/>
</dbReference>